<keyword evidence="2" id="KW-1185">Reference proteome</keyword>
<dbReference type="EMBL" id="AP028910">
    <property type="protein sequence ID" value="BES90777.1"/>
    <property type="molecule type" value="Genomic_DNA"/>
</dbReference>
<name>A0ABN7AES5_9HEMI</name>
<organism evidence="1 2">
    <name type="scientific">Nesidiocoris tenuis</name>
    <dbReference type="NCBI Taxonomy" id="355587"/>
    <lineage>
        <taxon>Eukaryota</taxon>
        <taxon>Metazoa</taxon>
        <taxon>Ecdysozoa</taxon>
        <taxon>Arthropoda</taxon>
        <taxon>Hexapoda</taxon>
        <taxon>Insecta</taxon>
        <taxon>Pterygota</taxon>
        <taxon>Neoptera</taxon>
        <taxon>Paraneoptera</taxon>
        <taxon>Hemiptera</taxon>
        <taxon>Heteroptera</taxon>
        <taxon>Panheteroptera</taxon>
        <taxon>Cimicomorpha</taxon>
        <taxon>Miridae</taxon>
        <taxon>Dicyphina</taxon>
        <taxon>Nesidiocoris</taxon>
    </lineage>
</organism>
<evidence type="ECO:0000313" key="1">
    <source>
        <dbReference type="EMBL" id="BES90777.1"/>
    </source>
</evidence>
<gene>
    <name evidence="1" type="ORF">NTJ_03586</name>
</gene>
<accession>A0ABN7AES5</accession>
<proteinExistence type="predicted"/>
<dbReference type="Proteomes" id="UP001307889">
    <property type="component" value="Chromosome 2"/>
</dbReference>
<evidence type="ECO:0008006" key="3">
    <source>
        <dbReference type="Google" id="ProtNLM"/>
    </source>
</evidence>
<protein>
    <recommendedName>
        <fullName evidence="3">Transmembrane protein</fullName>
    </recommendedName>
</protein>
<sequence length="122" mass="13356">MAARNVSGGPFLCRWPLSRTESRAQYTYSLSSLLSLRFALSLSAVPSSLPAVLFPLGRSLSFGPLVFLCHGRSLRFVALGRVGRPFTSSSLTRPEGLLKMFRPVSTRSTAPLRHALLIHTLI</sequence>
<reference evidence="1 2" key="1">
    <citation type="submission" date="2023-09" db="EMBL/GenBank/DDBJ databases">
        <title>Nesidiocoris tenuis whole genome shotgun sequence.</title>
        <authorList>
            <person name="Shibata T."/>
            <person name="Shimoda M."/>
            <person name="Kobayashi T."/>
            <person name="Uehara T."/>
        </authorList>
    </citation>
    <scope>NUCLEOTIDE SEQUENCE [LARGE SCALE GENOMIC DNA]</scope>
    <source>
        <strain evidence="1 2">Japan</strain>
    </source>
</reference>
<evidence type="ECO:0000313" key="2">
    <source>
        <dbReference type="Proteomes" id="UP001307889"/>
    </source>
</evidence>